<dbReference type="CDD" id="cd24156">
    <property type="entry name" value="NUDIX_ADPRase_NudE"/>
    <property type="match status" value="1"/>
</dbReference>
<dbReference type="GO" id="GO:0019144">
    <property type="term" value="F:ADP-sugar diphosphatase activity"/>
    <property type="evidence" value="ECO:0007669"/>
    <property type="project" value="TreeGrafter"/>
</dbReference>
<dbReference type="PANTHER" id="PTHR11839">
    <property type="entry name" value="UDP/ADP-SUGAR PYROPHOSPHATASE"/>
    <property type="match status" value="1"/>
</dbReference>
<feature type="domain" description="Nudix hydrolase" evidence="2">
    <location>
        <begin position="45"/>
        <end position="172"/>
    </location>
</feature>
<evidence type="ECO:0000313" key="4">
    <source>
        <dbReference type="Proteomes" id="UP000030380"/>
    </source>
</evidence>
<keyword evidence="1" id="KW-0378">Hydrolase</keyword>
<gene>
    <name evidence="3" type="ORF">OA57_05765</name>
</gene>
<dbReference type="GO" id="GO:0005829">
    <property type="term" value="C:cytosol"/>
    <property type="evidence" value="ECO:0007669"/>
    <property type="project" value="TreeGrafter"/>
</dbReference>
<dbReference type="EMBL" id="JSUM01000010">
    <property type="protein sequence ID" value="KGQ70362.1"/>
    <property type="molecule type" value="Genomic_DNA"/>
</dbReference>
<dbReference type="Proteomes" id="UP000030380">
    <property type="component" value="Unassembled WGS sequence"/>
</dbReference>
<accession>A0A0A3ARG7</accession>
<dbReference type="GO" id="GO:0019693">
    <property type="term" value="P:ribose phosphate metabolic process"/>
    <property type="evidence" value="ECO:0007669"/>
    <property type="project" value="TreeGrafter"/>
</dbReference>
<dbReference type="PANTHER" id="PTHR11839:SF12">
    <property type="entry name" value="ADP COMPOUNDS HYDROLASE NUDE"/>
    <property type="match status" value="1"/>
</dbReference>
<dbReference type="Pfam" id="PF00293">
    <property type="entry name" value="NUDIX"/>
    <property type="match status" value="1"/>
</dbReference>
<dbReference type="RefSeq" id="WP_034614760.1">
    <property type="nucleotide sequence ID" value="NZ_JSUM01000010.1"/>
</dbReference>
<dbReference type="InterPro" id="IPR000086">
    <property type="entry name" value="NUDIX_hydrolase_dom"/>
</dbReference>
<dbReference type="FunFam" id="3.90.79.10:FF:000006">
    <property type="entry name" value="ADP compounds hydrolase NudE"/>
    <property type="match status" value="1"/>
</dbReference>
<keyword evidence="4" id="KW-1185">Reference proteome</keyword>
<dbReference type="Gene3D" id="3.90.79.10">
    <property type="entry name" value="Nucleoside Triphosphate Pyrophosphohydrolase"/>
    <property type="match status" value="1"/>
</dbReference>
<reference evidence="3 4" key="1">
    <citation type="submission" date="2014-11" db="EMBL/GenBank/DDBJ databases">
        <title>Draft genome sequence of Chelonobacter oris 1662T, associated with respiratory disease in Hermann's Tortoises.</title>
        <authorList>
            <person name="Kudirkiene E."/>
            <person name="Hansen M.J."/>
            <person name="Bojesen A.M."/>
        </authorList>
    </citation>
    <scope>NUCLEOTIDE SEQUENCE [LARGE SCALE GENOMIC DNA]</scope>
    <source>
        <strain evidence="3 4">1662</strain>
    </source>
</reference>
<sequence length="189" mass="21470">MRKNPQKPEILSVSVAAKSRIFEIQAVELAFSNGEQRIFERFTPSNRCAVMVVALERENLLLVNEYAVGTERYELGFVKGLMDNGETPEQSANRELQEEIGFRAGKLTLLRTVITSPGFMHNPMHIFLAEELSPSRLQGDEPEPLEIVRYPIQQLERLLQQDDFCEARNLTALYLLRDHLSARAAGVLL</sequence>
<name>A0A0A3ARG7_9PAST</name>
<dbReference type="AlphaFoldDB" id="A0A0A3ARG7"/>
<dbReference type="GO" id="GO:0006753">
    <property type="term" value="P:nucleoside phosphate metabolic process"/>
    <property type="evidence" value="ECO:0007669"/>
    <property type="project" value="TreeGrafter"/>
</dbReference>
<dbReference type="STRING" id="505317.OA57_05765"/>
<dbReference type="NCBIfam" id="NF008736">
    <property type="entry name" value="PRK11762.1"/>
    <property type="match status" value="1"/>
</dbReference>
<dbReference type="SUPFAM" id="SSF55811">
    <property type="entry name" value="Nudix"/>
    <property type="match status" value="1"/>
</dbReference>
<evidence type="ECO:0000259" key="2">
    <source>
        <dbReference type="PROSITE" id="PS51462"/>
    </source>
</evidence>
<organism evidence="3 4">
    <name type="scientific">Chelonobacter oris</name>
    <dbReference type="NCBI Taxonomy" id="505317"/>
    <lineage>
        <taxon>Bacteria</taxon>
        <taxon>Pseudomonadati</taxon>
        <taxon>Pseudomonadota</taxon>
        <taxon>Gammaproteobacteria</taxon>
        <taxon>Pasteurellales</taxon>
        <taxon>Pasteurellaceae</taxon>
        <taxon>Chelonobacter</taxon>
    </lineage>
</organism>
<evidence type="ECO:0000313" key="3">
    <source>
        <dbReference type="EMBL" id="KGQ70362.1"/>
    </source>
</evidence>
<dbReference type="InterPro" id="IPR015797">
    <property type="entry name" value="NUDIX_hydrolase-like_dom_sf"/>
</dbReference>
<proteinExistence type="predicted"/>
<evidence type="ECO:0000256" key="1">
    <source>
        <dbReference type="ARBA" id="ARBA00022801"/>
    </source>
</evidence>
<dbReference type="PROSITE" id="PS51462">
    <property type="entry name" value="NUDIX"/>
    <property type="match status" value="1"/>
</dbReference>
<comment type="caution">
    <text evidence="3">The sequence shown here is derived from an EMBL/GenBank/DDBJ whole genome shotgun (WGS) entry which is preliminary data.</text>
</comment>
<dbReference type="OrthoDB" id="9806150at2"/>
<protein>
    <submittedName>
        <fullName evidence="3">ADP-ribose diphosphatase</fullName>
    </submittedName>
</protein>